<keyword evidence="7" id="KW-0503">Monooxygenase</keyword>
<evidence type="ECO:0000256" key="5">
    <source>
        <dbReference type="ARBA" id="ARBA00022857"/>
    </source>
</evidence>
<dbReference type="SUPFAM" id="SSF51905">
    <property type="entry name" value="FAD/NAD(P)-binding domain"/>
    <property type="match status" value="1"/>
</dbReference>
<dbReference type="Gene3D" id="3.50.50.60">
    <property type="entry name" value="FAD/NAD(P)-binding domain"/>
    <property type="match status" value="2"/>
</dbReference>
<evidence type="ECO:0000313" key="9">
    <source>
        <dbReference type="Proteomes" id="UP000683310"/>
    </source>
</evidence>
<evidence type="ECO:0000256" key="3">
    <source>
        <dbReference type="ARBA" id="ARBA00022630"/>
    </source>
</evidence>
<dbReference type="InterPro" id="IPR036188">
    <property type="entry name" value="FAD/NAD-bd_sf"/>
</dbReference>
<keyword evidence="4" id="KW-0274">FAD</keyword>
<keyword evidence="3" id="KW-0285">Flavoprotein</keyword>
<dbReference type="PANTHER" id="PTHR43098">
    <property type="entry name" value="L-ORNITHINE N(5)-MONOOXYGENASE-RELATED"/>
    <property type="match status" value="1"/>
</dbReference>
<dbReference type="PANTHER" id="PTHR43098:SF3">
    <property type="entry name" value="L-ORNITHINE N(5)-MONOOXYGENASE-RELATED"/>
    <property type="match status" value="1"/>
</dbReference>
<name>A0ABX8CN70_9NOCA</name>
<dbReference type="PRINTS" id="PR00411">
    <property type="entry name" value="PNDRDTASEI"/>
</dbReference>
<accession>A0ABX8CN70</accession>
<evidence type="ECO:0000256" key="1">
    <source>
        <dbReference type="ARBA" id="ARBA00001974"/>
    </source>
</evidence>
<keyword evidence="5" id="KW-0521">NADP</keyword>
<evidence type="ECO:0000256" key="7">
    <source>
        <dbReference type="ARBA" id="ARBA00023033"/>
    </source>
</evidence>
<evidence type="ECO:0000313" key="8">
    <source>
        <dbReference type="EMBL" id="QVI21397.1"/>
    </source>
</evidence>
<gene>
    <name evidence="8" type="ORF">KHQ06_36500</name>
</gene>
<proteinExistence type="inferred from homology"/>
<dbReference type="Pfam" id="PF13738">
    <property type="entry name" value="Pyr_redox_3"/>
    <property type="match status" value="1"/>
</dbReference>
<evidence type="ECO:0000256" key="2">
    <source>
        <dbReference type="ARBA" id="ARBA00010139"/>
    </source>
</evidence>
<dbReference type="EMBL" id="CP074371">
    <property type="protein sequence ID" value="QVI21397.1"/>
    <property type="molecule type" value="Genomic_DNA"/>
</dbReference>
<protein>
    <submittedName>
        <fullName evidence="8">NAD(P)/FAD-dependent oxidoreductase</fullName>
    </submittedName>
</protein>
<dbReference type="InterPro" id="IPR050775">
    <property type="entry name" value="FAD-binding_Monooxygenases"/>
</dbReference>
<reference evidence="8 9" key="1">
    <citation type="submission" date="2021-04" db="EMBL/GenBank/DDBJ databases">
        <title>Nocardia tengchongensis.</title>
        <authorList>
            <person name="Zhuang k."/>
            <person name="Ran Y."/>
            <person name="Li W."/>
        </authorList>
    </citation>
    <scope>NUCLEOTIDE SEQUENCE [LARGE SCALE GENOMIC DNA]</scope>
    <source>
        <strain evidence="8 9">CFH S0057</strain>
    </source>
</reference>
<comment type="cofactor">
    <cofactor evidence="1">
        <name>FAD</name>
        <dbReference type="ChEBI" id="CHEBI:57692"/>
    </cofactor>
</comment>
<dbReference type="Proteomes" id="UP000683310">
    <property type="component" value="Chromosome"/>
</dbReference>
<comment type="similarity">
    <text evidence="2">Belongs to the FAD-binding monooxygenase family.</text>
</comment>
<sequence>MDTAVDYEIIIVGAGFSGMGTAIELDRAGVHDYQIFDAGDGLGGTWRCNTYPGVAVDFPVFSYQFSFEQRSDWTRVYSPGREVQEYAEHCADKYGLRSRMRFDTKIDRIVFEDDANRWRVTTAAGDTLTARFVVNATGSFPEPKMPQFSGIENFAGRVLHTARWDSSVDLTGKRVGIVGTGASGVQLTSAVAPEVAKLTVFQRTPIWIVPKYDAPLPARLRWVLEHVPLAKRALRALSQAYIETVVLLPAQYHKLFPLTRLAEGGLRRELAAQVHDPAVRDKLTPRYALGCKPPAYSNEYLSTFNRENVYLETDPIDKVTTDGLRTAEGVEHELDVLILATGFHLPFVSGVPFRCVGSDGVDLHEYWSRERTQAYQGVSVPGFPNYFSVFGPYSYNGSSYFTMIEASAKHIGRCLGHARRTGATRVEVTREANARYFDEMLRRRWRQVFWQDTCGIANAYYVDVNGDVPLRPTLSVEMAWRNSRFPLSDYRFENTPAS</sequence>
<keyword evidence="6" id="KW-0560">Oxidoreductase</keyword>
<organism evidence="8 9">
    <name type="scientific">Nocardia tengchongensis</name>
    <dbReference type="NCBI Taxonomy" id="2055889"/>
    <lineage>
        <taxon>Bacteria</taxon>
        <taxon>Bacillati</taxon>
        <taxon>Actinomycetota</taxon>
        <taxon>Actinomycetes</taxon>
        <taxon>Mycobacteriales</taxon>
        <taxon>Nocardiaceae</taxon>
        <taxon>Nocardia</taxon>
    </lineage>
</organism>
<keyword evidence="9" id="KW-1185">Reference proteome</keyword>
<evidence type="ECO:0000256" key="6">
    <source>
        <dbReference type="ARBA" id="ARBA00023002"/>
    </source>
</evidence>
<evidence type="ECO:0000256" key="4">
    <source>
        <dbReference type="ARBA" id="ARBA00022827"/>
    </source>
</evidence>